<comment type="caution">
    <text evidence="1">The sequence shown here is derived from an EMBL/GenBank/DDBJ whole genome shotgun (WGS) entry which is preliminary data.</text>
</comment>
<dbReference type="EMBL" id="JAFCMP010000535">
    <property type="protein sequence ID" value="KAG5176662.1"/>
    <property type="molecule type" value="Genomic_DNA"/>
</dbReference>
<gene>
    <name evidence="1" type="ORF">JKP88DRAFT_130868</name>
</gene>
<proteinExistence type="predicted"/>
<keyword evidence="2" id="KW-1185">Reference proteome</keyword>
<dbReference type="OrthoDB" id="103748at2759"/>
<dbReference type="AlphaFoldDB" id="A0A835YMS4"/>
<sequence>VTLQGVDRPIRHALSHGRLRDVDVVNCQPTLLSQALQRCGRECPALLEYVSARDSKLKELVEQYGLERDDAKNVFLRAMYGG</sequence>
<name>A0A835YMS4_9STRA</name>
<feature type="non-terminal residue" evidence="1">
    <location>
        <position position="1"/>
    </location>
</feature>
<protein>
    <submittedName>
        <fullName evidence="1">Uncharacterized protein</fullName>
    </submittedName>
</protein>
<evidence type="ECO:0000313" key="2">
    <source>
        <dbReference type="Proteomes" id="UP000664859"/>
    </source>
</evidence>
<accession>A0A835YMS4</accession>
<dbReference type="Proteomes" id="UP000664859">
    <property type="component" value="Unassembled WGS sequence"/>
</dbReference>
<evidence type="ECO:0000313" key="1">
    <source>
        <dbReference type="EMBL" id="KAG5176662.1"/>
    </source>
</evidence>
<organism evidence="1 2">
    <name type="scientific">Tribonema minus</name>
    <dbReference type="NCBI Taxonomy" id="303371"/>
    <lineage>
        <taxon>Eukaryota</taxon>
        <taxon>Sar</taxon>
        <taxon>Stramenopiles</taxon>
        <taxon>Ochrophyta</taxon>
        <taxon>PX clade</taxon>
        <taxon>Xanthophyceae</taxon>
        <taxon>Tribonematales</taxon>
        <taxon>Tribonemataceae</taxon>
        <taxon>Tribonema</taxon>
    </lineage>
</organism>
<feature type="non-terminal residue" evidence="1">
    <location>
        <position position="82"/>
    </location>
</feature>
<reference evidence="1" key="1">
    <citation type="submission" date="2021-02" db="EMBL/GenBank/DDBJ databases">
        <title>First Annotated Genome of the Yellow-green Alga Tribonema minus.</title>
        <authorList>
            <person name="Mahan K.M."/>
        </authorList>
    </citation>
    <scope>NUCLEOTIDE SEQUENCE</scope>
    <source>
        <strain evidence="1">UTEX B ZZ1240</strain>
    </source>
</reference>